<name>A0A1H6DNC0_9ACTN</name>
<feature type="region of interest" description="Disordered" evidence="8">
    <location>
        <begin position="191"/>
        <end position="226"/>
    </location>
</feature>
<evidence type="ECO:0000313" key="11">
    <source>
        <dbReference type="EMBL" id="SEG86196.1"/>
    </source>
</evidence>
<dbReference type="EMBL" id="FNVU01000017">
    <property type="protein sequence ID" value="SEG86196.1"/>
    <property type="molecule type" value="Genomic_DNA"/>
</dbReference>
<dbReference type="RefSeq" id="WP_103889155.1">
    <property type="nucleotide sequence ID" value="NZ_FNVU01000017.1"/>
</dbReference>
<dbReference type="SUPFAM" id="SSF54897">
    <property type="entry name" value="Protease propeptides/inhibitors"/>
    <property type="match status" value="1"/>
</dbReference>
<dbReference type="InterPro" id="IPR015366">
    <property type="entry name" value="S53_propep"/>
</dbReference>
<keyword evidence="7" id="KW-0865">Zymogen</keyword>
<dbReference type="CDD" id="cd04056">
    <property type="entry name" value="Peptidases_S53"/>
    <property type="match status" value="1"/>
</dbReference>
<feature type="compositionally biased region" description="Low complexity" evidence="8">
    <location>
        <begin position="206"/>
        <end position="221"/>
    </location>
</feature>
<gene>
    <name evidence="11" type="ORF">SAMN05216223_11727</name>
</gene>
<evidence type="ECO:0000256" key="7">
    <source>
        <dbReference type="ARBA" id="ARBA00023145"/>
    </source>
</evidence>
<dbReference type="SMART" id="SM00944">
    <property type="entry name" value="Pro-kuma_activ"/>
    <property type="match status" value="1"/>
</dbReference>
<keyword evidence="4" id="KW-0378">Hydrolase</keyword>
<evidence type="ECO:0000256" key="3">
    <source>
        <dbReference type="ARBA" id="ARBA00022723"/>
    </source>
</evidence>
<dbReference type="Proteomes" id="UP000236754">
    <property type="component" value="Unassembled WGS sequence"/>
</dbReference>
<evidence type="ECO:0000259" key="10">
    <source>
        <dbReference type="PROSITE" id="PS51695"/>
    </source>
</evidence>
<feature type="chain" id="PRO_5038574492" evidence="9">
    <location>
        <begin position="21"/>
        <end position="678"/>
    </location>
</feature>
<evidence type="ECO:0000256" key="5">
    <source>
        <dbReference type="ARBA" id="ARBA00022825"/>
    </source>
</evidence>
<dbReference type="AlphaFoldDB" id="A0A1H6DNC0"/>
<comment type="cofactor">
    <cofactor evidence="1">
        <name>Ca(2+)</name>
        <dbReference type="ChEBI" id="CHEBI:29108"/>
    </cofactor>
</comment>
<protein>
    <submittedName>
        <fullName evidence="11">Subtilase family protein</fullName>
    </submittedName>
</protein>
<organism evidence="11 12">
    <name type="scientific">Actinacidiphila yanglinensis</name>
    <dbReference type="NCBI Taxonomy" id="310779"/>
    <lineage>
        <taxon>Bacteria</taxon>
        <taxon>Bacillati</taxon>
        <taxon>Actinomycetota</taxon>
        <taxon>Actinomycetes</taxon>
        <taxon>Kitasatosporales</taxon>
        <taxon>Streptomycetaceae</taxon>
        <taxon>Actinacidiphila</taxon>
    </lineage>
</organism>
<accession>A0A1H6DNC0</accession>
<dbReference type="Gene3D" id="3.40.50.200">
    <property type="entry name" value="Peptidase S8/S53 domain"/>
    <property type="match status" value="1"/>
</dbReference>
<reference evidence="11 12" key="1">
    <citation type="submission" date="2016-10" db="EMBL/GenBank/DDBJ databases">
        <authorList>
            <person name="de Groot N.N."/>
        </authorList>
    </citation>
    <scope>NUCLEOTIDE SEQUENCE [LARGE SCALE GENOMIC DNA]</scope>
    <source>
        <strain evidence="11 12">CGMCC 4.2023</strain>
    </source>
</reference>
<keyword evidence="3" id="KW-0479">Metal-binding</keyword>
<keyword evidence="6" id="KW-0106">Calcium</keyword>
<keyword evidence="5" id="KW-0720">Serine protease</keyword>
<dbReference type="GO" id="GO:0046872">
    <property type="term" value="F:metal ion binding"/>
    <property type="evidence" value="ECO:0007669"/>
    <property type="project" value="UniProtKB-KW"/>
</dbReference>
<evidence type="ECO:0000256" key="6">
    <source>
        <dbReference type="ARBA" id="ARBA00022837"/>
    </source>
</evidence>
<dbReference type="Pfam" id="PF09286">
    <property type="entry name" value="Pro-kuma_activ"/>
    <property type="match status" value="1"/>
</dbReference>
<dbReference type="OrthoDB" id="3480681at2"/>
<evidence type="ECO:0000256" key="4">
    <source>
        <dbReference type="ARBA" id="ARBA00022801"/>
    </source>
</evidence>
<dbReference type="PANTHER" id="PTHR14218">
    <property type="entry name" value="PROTEASE S8 TRIPEPTIDYL PEPTIDASE I CLN2"/>
    <property type="match status" value="1"/>
</dbReference>
<dbReference type="InterPro" id="IPR000209">
    <property type="entry name" value="Peptidase_S8/S53_dom"/>
</dbReference>
<dbReference type="PROSITE" id="PS00138">
    <property type="entry name" value="SUBTILASE_SER"/>
    <property type="match status" value="1"/>
</dbReference>
<evidence type="ECO:0000256" key="2">
    <source>
        <dbReference type="ARBA" id="ARBA00022670"/>
    </source>
</evidence>
<feature type="domain" description="Peptidase S53" evidence="10">
    <location>
        <begin position="264"/>
        <end position="675"/>
    </location>
</feature>
<evidence type="ECO:0000256" key="1">
    <source>
        <dbReference type="ARBA" id="ARBA00001913"/>
    </source>
</evidence>
<dbReference type="InterPro" id="IPR030400">
    <property type="entry name" value="Sedolisin_dom"/>
</dbReference>
<dbReference type="PROSITE" id="PS51695">
    <property type="entry name" value="SEDOLISIN"/>
    <property type="match status" value="1"/>
</dbReference>
<dbReference type="GO" id="GO:0008240">
    <property type="term" value="F:tripeptidyl-peptidase activity"/>
    <property type="evidence" value="ECO:0007669"/>
    <property type="project" value="TreeGrafter"/>
</dbReference>
<keyword evidence="9" id="KW-0732">Signal</keyword>
<dbReference type="Pfam" id="PF00082">
    <property type="entry name" value="Peptidase_S8"/>
    <property type="match status" value="1"/>
</dbReference>
<dbReference type="SUPFAM" id="SSF52743">
    <property type="entry name" value="Subtilisin-like"/>
    <property type="match status" value="1"/>
</dbReference>
<dbReference type="CDD" id="cd11377">
    <property type="entry name" value="Pro-peptidase_S53"/>
    <property type="match status" value="1"/>
</dbReference>
<proteinExistence type="predicted"/>
<evidence type="ECO:0000256" key="9">
    <source>
        <dbReference type="SAM" id="SignalP"/>
    </source>
</evidence>
<sequence length="678" mass="68658">MRRRLLARTASLVCAGLAVAGLPAATSAASAAAPTVPAGRIGLPDSLPSWATADADQGQAPTGTTVTAHVYLAGKDPAGLAAAARAVSDPASPQYGRYLTPQQVRARYGATPEQQAAVRDWLTGAGFRVTGADAHQITVQGSPSAVDTAFGTTLHQYRKDDHLYTAPVAAASVPEDLGDAVLTVTGLEDTPHLATPKADRGGVHTGGPAATPSAAAPSGGPQDQLPPPTAAFVNAPPFSTAWGDHPATDVPQAYGAVQPYAVKGYTGKQLRSAYGVTGSGLSGSGVKVAVVDAYHSPTLAADATTYAGRNGDAAYRSGQLSSVDAAKWTDTDECGAAGWYGEQSLDVEAVHAMAQDADIAYVGAASCQDSDLLSALNTIVDRHLADIVSNSWGEPENTADPAMDPAFDQTFATGALEGIGFYFSSGDDGDDQAATGVKQSETPASRPGVTAVGGTSLAVGADDGYQWETGWGTASSRLNAAGTRWSTALPGTFDDGAGGGVSARAVQPSYQRGAVPTALAQAGGGPAMRTVPDISAVADPTTGFLIGQTQTWPDGTTKYGEFRIGGTSLAAPVIAGIQALAQQAQGFAIGFANPALYARMDTAAFHDVTDHPLGSTQLAAVRVDYRNGVDTSAGTYTTLQSLGHDSSLVAGTGYDEVTGVGSPAAGYLQSFLSPAAKR</sequence>
<keyword evidence="2" id="KW-0645">Protease</keyword>
<dbReference type="InterPro" id="IPR036852">
    <property type="entry name" value="Peptidase_S8/S53_dom_sf"/>
</dbReference>
<feature type="region of interest" description="Disordered" evidence="8">
    <location>
        <begin position="430"/>
        <end position="452"/>
    </location>
</feature>
<evidence type="ECO:0000313" key="12">
    <source>
        <dbReference type="Proteomes" id="UP000236754"/>
    </source>
</evidence>
<dbReference type="PANTHER" id="PTHR14218:SF15">
    <property type="entry name" value="TRIPEPTIDYL-PEPTIDASE 1"/>
    <property type="match status" value="1"/>
</dbReference>
<evidence type="ECO:0000256" key="8">
    <source>
        <dbReference type="SAM" id="MobiDB-lite"/>
    </source>
</evidence>
<dbReference type="InterPro" id="IPR023828">
    <property type="entry name" value="Peptidase_S8_Ser-AS"/>
</dbReference>
<dbReference type="InterPro" id="IPR050819">
    <property type="entry name" value="Tripeptidyl-peptidase_I"/>
</dbReference>
<dbReference type="GO" id="GO:0004252">
    <property type="term" value="F:serine-type endopeptidase activity"/>
    <property type="evidence" value="ECO:0007669"/>
    <property type="project" value="InterPro"/>
</dbReference>
<keyword evidence="12" id="KW-1185">Reference proteome</keyword>
<feature type="signal peptide" evidence="9">
    <location>
        <begin position="1"/>
        <end position="20"/>
    </location>
</feature>
<dbReference type="GO" id="GO:0006508">
    <property type="term" value="P:proteolysis"/>
    <property type="evidence" value="ECO:0007669"/>
    <property type="project" value="UniProtKB-KW"/>
</dbReference>